<dbReference type="SMART" id="SM00873">
    <property type="entry name" value="B3_4"/>
    <property type="match status" value="1"/>
</dbReference>
<evidence type="ECO:0000313" key="2">
    <source>
        <dbReference type="EMBL" id="QHB51810.1"/>
    </source>
</evidence>
<dbReference type="Gene3D" id="3.50.40.10">
    <property type="entry name" value="Phenylalanyl-trna Synthetase, Chain B, domain 3"/>
    <property type="match status" value="1"/>
</dbReference>
<reference evidence="2 3" key="1">
    <citation type="submission" date="2019-12" db="EMBL/GenBank/DDBJ databases">
        <title>Lactobacillus hilgardii FLUB.</title>
        <authorList>
            <person name="Gustaw K."/>
        </authorList>
    </citation>
    <scope>NUCLEOTIDE SEQUENCE [LARGE SCALE GENOMIC DNA]</scope>
    <source>
        <strain evidence="2 3">FLUB</strain>
    </source>
</reference>
<dbReference type="GO" id="GO:0003723">
    <property type="term" value="F:RNA binding"/>
    <property type="evidence" value="ECO:0007669"/>
    <property type="project" value="InterPro"/>
</dbReference>
<name>A0A6P1E6N7_LENHI</name>
<accession>A0A6P1E6N7</accession>
<protein>
    <recommendedName>
        <fullName evidence="1">B3/B4 tRNA-binding domain-containing protein</fullName>
    </recommendedName>
</protein>
<dbReference type="PANTHER" id="PTHR39209">
    <property type="match status" value="1"/>
</dbReference>
<dbReference type="Pfam" id="PF03483">
    <property type="entry name" value="B3_4"/>
    <property type="match status" value="1"/>
</dbReference>
<feature type="domain" description="B3/B4 tRNA-binding" evidence="1">
    <location>
        <begin position="71"/>
        <end position="220"/>
    </location>
</feature>
<evidence type="ECO:0000259" key="1">
    <source>
        <dbReference type="SMART" id="SM00873"/>
    </source>
</evidence>
<dbReference type="Proteomes" id="UP000465035">
    <property type="component" value="Chromosome"/>
</dbReference>
<dbReference type="EMBL" id="CP047121">
    <property type="protein sequence ID" value="QHB51810.1"/>
    <property type="molecule type" value="Genomic_DNA"/>
</dbReference>
<gene>
    <name evidence="2" type="ORF">GQR93_06245</name>
</gene>
<proteinExistence type="predicted"/>
<dbReference type="AlphaFoldDB" id="A0A6P1E6N7"/>
<organism evidence="2 3">
    <name type="scientific">Lentilactobacillus hilgardii</name>
    <name type="common">Lactobacillus hilgardii</name>
    <dbReference type="NCBI Taxonomy" id="1588"/>
    <lineage>
        <taxon>Bacteria</taxon>
        <taxon>Bacillati</taxon>
        <taxon>Bacillota</taxon>
        <taxon>Bacilli</taxon>
        <taxon>Lactobacillales</taxon>
        <taxon>Lactobacillaceae</taxon>
        <taxon>Lentilactobacillus</taxon>
    </lineage>
</organism>
<sequence length="243" mass="27868">MEDQKMKKLIVDDQFWRLFPEAQIDTLTLRGIDNHDKARDHAYFQQLLDEAARESEQFMTEGIFRKNPVVDQWRQAYRQFKTKKGARSSIEALLKRVDQGRSFSPIFPLVDIYNSISLRYGVPAGGEDLNAIQGNLHLGEAKGGEDFFPHGAEENSPALPGEVIYYDDQGAVCRCFNWREAQRTELTESTTDSVLVIESINAEQAKRADEAIEALHQLCKERFKVPGHIQKVTRDNREIQLIK</sequence>
<dbReference type="SUPFAM" id="SSF56037">
    <property type="entry name" value="PheT/TilS domain"/>
    <property type="match status" value="1"/>
</dbReference>
<dbReference type="PANTHER" id="PTHR39209:SF2">
    <property type="entry name" value="CYTOPLASMIC PROTEIN"/>
    <property type="match status" value="1"/>
</dbReference>
<dbReference type="InterPro" id="IPR020825">
    <property type="entry name" value="Phe-tRNA_synthase-like_B3/B4"/>
</dbReference>
<dbReference type="GO" id="GO:0004826">
    <property type="term" value="F:phenylalanine-tRNA ligase activity"/>
    <property type="evidence" value="ECO:0007669"/>
    <property type="project" value="InterPro"/>
</dbReference>
<dbReference type="InterPro" id="IPR005146">
    <property type="entry name" value="B3/B4_tRNA-bd"/>
</dbReference>
<evidence type="ECO:0000313" key="3">
    <source>
        <dbReference type="Proteomes" id="UP000465035"/>
    </source>
</evidence>